<dbReference type="EMBL" id="JAYMGO010000004">
    <property type="protein sequence ID" value="KAL1276784.1"/>
    <property type="molecule type" value="Genomic_DNA"/>
</dbReference>
<keyword evidence="2" id="KW-1185">Reference proteome</keyword>
<evidence type="ECO:0000313" key="2">
    <source>
        <dbReference type="Proteomes" id="UP001558613"/>
    </source>
</evidence>
<organism evidence="1 2">
    <name type="scientific">Cirrhinus molitorella</name>
    <name type="common">mud carp</name>
    <dbReference type="NCBI Taxonomy" id="172907"/>
    <lineage>
        <taxon>Eukaryota</taxon>
        <taxon>Metazoa</taxon>
        <taxon>Chordata</taxon>
        <taxon>Craniata</taxon>
        <taxon>Vertebrata</taxon>
        <taxon>Euteleostomi</taxon>
        <taxon>Actinopterygii</taxon>
        <taxon>Neopterygii</taxon>
        <taxon>Teleostei</taxon>
        <taxon>Ostariophysi</taxon>
        <taxon>Cypriniformes</taxon>
        <taxon>Cyprinidae</taxon>
        <taxon>Labeoninae</taxon>
        <taxon>Labeonini</taxon>
        <taxon>Cirrhinus</taxon>
    </lineage>
</organism>
<accession>A0ABR3NIP8</accession>
<name>A0ABR3NIP8_9TELE</name>
<proteinExistence type="predicted"/>
<gene>
    <name evidence="1" type="ORF">QQF64_036407</name>
</gene>
<dbReference type="Proteomes" id="UP001558613">
    <property type="component" value="Unassembled WGS sequence"/>
</dbReference>
<reference evidence="1 2" key="1">
    <citation type="submission" date="2023-09" db="EMBL/GenBank/DDBJ databases">
        <authorList>
            <person name="Wang M."/>
        </authorList>
    </citation>
    <scope>NUCLEOTIDE SEQUENCE [LARGE SCALE GENOMIC DNA]</scope>
    <source>
        <strain evidence="1">GT-2023</strain>
        <tissue evidence="1">Liver</tissue>
    </source>
</reference>
<evidence type="ECO:0000313" key="1">
    <source>
        <dbReference type="EMBL" id="KAL1276784.1"/>
    </source>
</evidence>
<comment type="caution">
    <text evidence="1">The sequence shown here is derived from an EMBL/GenBank/DDBJ whole genome shotgun (WGS) entry which is preliminary data.</text>
</comment>
<sequence>MKDTLTDDAVAVHVDYSENYSCKYAKEIKDTHFGTGNDQLASTKPGVIDTREVSCFCGRNCQCFYTNCHVFSEEGDEDPDRTEATIEVGQWVLVEYNDVDMFTGTVNR</sequence>
<protein>
    <submittedName>
        <fullName evidence="1">Uncharacterized protein</fullName>
    </submittedName>
</protein>